<accession>A0A484P9V3</accession>
<dbReference type="GO" id="GO:0005840">
    <property type="term" value="C:ribosome"/>
    <property type="evidence" value="ECO:0007669"/>
    <property type="project" value="UniProtKB-KW"/>
</dbReference>
<keyword evidence="2" id="KW-0689">Ribosomal protein</keyword>
<proteinExistence type="predicted"/>
<evidence type="ECO:0000256" key="1">
    <source>
        <dbReference type="SAM" id="MobiDB-lite"/>
    </source>
</evidence>
<reference evidence="2" key="1">
    <citation type="submission" date="2019-03" db="EMBL/GenBank/DDBJ databases">
        <authorList>
            <person name="Danneels B."/>
        </authorList>
    </citation>
    <scope>NUCLEOTIDE SEQUENCE</scope>
</reference>
<dbReference type="EMBL" id="CAADIA010000002">
    <property type="protein sequence ID" value="VFR21490.1"/>
    <property type="molecule type" value="Genomic_DNA"/>
</dbReference>
<name>A0A484P9V3_9ZZZZ</name>
<feature type="region of interest" description="Disordered" evidence="1">
    <location>
        <begin position="1"/>
        <end position="21"/>
    </location>
</feature>
<sequence>MDYARAPLPRGHGPTSMSTSFPIREECPPGACQCGRDVLLGDPQGDTRILMLTKAEEKKLVARLENIESLEDLQRMQSRMAAQLGMVVTITPGAGEVRTVRGFNIEIEDRPGLCNKTRQTVPAAIRRGLDRRPEIAWALLDSQDLLGGLF</sequence>
<evidence type="ECO:0000313" key="2">
    <source>
        <dbReference type="EMBL" id="VFR21490.1"/>
    </source>
</evidence>
<evidence type="ECO:0000313" key="3">
    <source>
        <dbReference type="EMBL" id="VFR63856.1"/>
    </source>
</evidence>
<protein>
    <submittedName>
        <fullName evidence="2">Ribosomal protein S3AE</fullName>
    </submittedName>
</protein>
<dbReference type="EMBL" id="CAADIF010000006">
    <property type="protein sequence ID" value="VFR63856.1"/>
    <property type="molecule type" value="Genomic_DNA"/>
</dbReference>
<gene>
    <name evidence="2" type="ORF">ANK1_3273</name>
    <name evidence="3" type="ORF">ANK2_3273</name>
</gene>
<dbReference type="AlphaFoldDB" id="A0A484P9V3"/>
<organism evidence="2">
    <name type="scientific">plant metagenome</name>
    <dbReference type="NCBI Taxonomy" id="1297885"/>
    <lineage>
        <taxon>unclassified sequences</taxon>
        <taxon>metagenomes</taxon>
        <taxon>organismal metagenomes</taxon>
    </lineage>
</organism>
<keyword evidence="2" id="KW-0687">Ribonucleoprotein</keyword>